<name>A0A0L8ANC9_9BACT</name>
<gene>
    <name evidence="2" type="ORF">OB69_05490</name>
</gene>
<dbReference type="AlphaFoldDB" id="A0A0L8ANC9"/>
<dbReference type="EMBL" id="JSVA01000006">
    <property type="protein sequence ID" value="KOF03740.1"/>
    <property type="molecule type" value="Genomic_DNA"/>
</dbReference>
<comment type="caution">
    <text evidence="2">The sequence shown here is derived from an EMBL/GenBank/DDBJ whole genome shotgun (WGS) entry which is preliminary data.</text>
</comment>
<evidence type="ECO:0000313" key="2">
    <source>
        <dbReference type="EMBL" id="KOF03740.1"/>
    </source>
</evidence>
<evidence type="ECO:0008006" key="4">
    <source>
        <dbReference type="Google" id="ProtNLM"/>
    </source>
</evidence>
<dbReference type="Proteomes" id="UP000036908">
    <property type="component" value="Unassembled WGS sequence"/>
</dbReference>
<feature type="signal peptide" evidence="1">
    <location>
        <begin position="1"/>
        <end position="25"/>
    </location>
</feature>
<dbReference type="InterPro" id="IPR025631">
    <property type="entry name" value="Porin_10"/>
</dbReference>
<keyword evidence="3" id="KW-1185">Reference proteome</keyword>
<evidence type="ECO:0000256" key="1">
    <source>
        <dbReference type="SAM" id="SignalP"/>
    </source>
</evidence>
<sequence>MLILGVLKRVLFISSFLVLSAAAFSQGNTTFSVNRDSLKSQRENRLLKDTVESVYGPLTTRYTYEKNFKFNNLIFNYPDTIPDNLHRYTDIERNGNLGQNLGNLGTAYRGLYYEPSMTIGRRSGYNAYDEFYVGPDDIKYFDTKSPFTEINVVYGGGRRGQTDIVFALNDSVYLNLGFQYKSVRAEKQLAFLSTGDFQSKGTNYNFFGFIRPKKLPRYLALFNVTQMKFSVDEQGGILDPAIDPANDENGAEATYFKYKDANVLLDDAESYDKRGGVHIFQQYNLDSVLQVYHSGTYYNQVVRYTDVYNLAGSDSLVYKPVGRNLVRDSIMDRTTYNELSNEFGVKGYTKSFSYTVFYRSRYLKYDNRILGGEGADLESYLGGTLRQKITPKIFLKASGEYLIGGGFFVEGNFTSNFFDARVSKVSSQPSYLSELYAGQQGYWINGFKNEQSENLYGEVKINTQGMSFRPLIRFNRIANYLYYGQDKRPNQAGSDIVILAPGFHFDFNLSPKWKWSSSFYYNTVSGGSSDLYRLPDMLANGQLAYKNVVFNGKMIVHTGIDLHYRSAYYANAYNPIVQQYYLQNDFKNDAFVKADLFLNFKVENFHFFVKSAHFNQGITADGYFLTPYYTGVKRTLDMGVRWSFYN</sequence>
<feature type="chain" id="PRO_5005580253" description="Porin" evidence="1">
    <location>
        <begin position="26"/>
        <end position="646"/>
    </location>
</feature>
<protein>
    <recommendedName>
        <fullName evidence="4">Porin</fullName>
    </recommendedName>
</protein>
<organism evidence="2 3">
    <name type="scientific">Roseivirga seohaensis subsp. aquiponti</name>
    <dbReference type="NCBI Taxonomy" id="1566026"/>
    <lineage>
        <taxon>Bacteria</taxon>
        <taxon>Pseudomonadati</taxon>
        <taxon>Bacteroidota</taxon>
        <taxon>Cytophagia</taxon>
        <taxon>Cytophagales</taxon>
        <taxon>Roseivirgaceae</taxon>
        <taxon>Roseivirga</taxon>
    </lineage>
</organism>
<accession>A0A0L8ANC9</accession>
<proteinExistence type="predicted"/>
<evidence type="ECO:0000313" key="3">
    <source>
        <dbReference type="Proteomes" id="UP000036908"/>
    </source>
</evidence>
<dbReference type="PATRIC" id="fig|1566026.4.peg.2922"/>
<keyword evidence="1" id="KW-0732">Signal</keyword>
<reference evidence="3" key="1">
    <citation type="submission" date="2014-11" db="EMBL/GenBank/DDBJ databases">
        <title>Genome sequencing of Roseivirga sp. D-25.</title>
        <authorList>
            <person name="Selvaratnam C."/>
            <person name="Thevarajoo S."/>
            <person name="Goh K.M."/>
            <person name="Eee R."/>
            <person name="Chan K.-G."/>
            <person name="Chong C.S."/>
        </authorList>
    </citation>
    <scope>NUCLEOTIDE SEQUENCE [LARGE SCALE GENOMIC DNA]</scope>
    <source>
        <strain evidence="3">D-25</strain>
    </source>
</reference>
<dbReference type="Pfam" id="PF14121">
    <property type="entry name" value="Porin_10"/>
    <property type="match status" value="1"/>
</dbReference>